<dbReference type="EMBL" id="QTSX02005004">
    <property type="protein sequence ID" value="KAJ9062488.1"/>
    <property type="molecule type" value="Genomic_DNA"/>
</dbReference>
<proteinExistence type="predicted"/>
<sequence length="418" mass="46887">MVISGTYISNNVQSYCLWSLNLEDKSWSRIDTGSSFARGSWNRGVLHPTNNQFLVFGHREREIVSDYNQRRINFNHVSFVNLEAFNIYRRASTCKAASSIDLGLMMMYEPRFSNFSFLTNDDFRIHINSGFLRSRWANFDAFLYGGQDVLHMPHLKTNTLVLQESYPVVQAFVRFLYTNSVEFITDLDLLGKLLVFSRNYAVHNLSDLVAAEMHAILNIHVAPQIYQVSSQAQRDGLKLRSLSVMIHERQALLDNEAFWKTYPAVLRNEILSYMPPNFHPPIEEPPRPVPPPSRKLMAGKSPNLTAASSPAEGRVSNDSSREEGRESSSKDNVIPLPVIFPKKKSSGTSFLKFGGRRPSLANLFSFSSSSSNSLAPPAPADGPSSSSSSSFVSTATDKSPKNEQDFHLVRSIYDVGLS</sequence>
<protein>
    <submittedName>
        <fullName evidence="1">Uncharacterized protein</fullName>
    </submittedName>
</protein>
<evidence type="ECO:0000313" key="2">
    <source>
        <dbReference type="Proteomes" id="UP001165960"/>
    </source>
</evidence>
<reference evidence="1" key="1">
    <citation type="submission" date="2022-04" db="EMBL/GenBank/DDBJ databases">
        <title>Genome of the entomopathogenic fungus Entomophthora muscae.</title>
        <authorList>
            <person name="Elya C."/>
            <person name="Lovett B.R."/>
            <person name="Lee E."/>
            <person name="Macias A.M."/>
            <person name="Hajek A.E."/>
            <person name="De Bivort B.L."/>
            <person name="Kasson M.T."/>
            <person name="De Fine Licht H.H."/>
            <person name="Stajich J.E."/>
        </authorList>
    </citation>
    <scope>NUCLEOTIDE SEQUENCE</scope>
    <source>
        <strain evidence="1">Berkeley</strain>
    </source>
</reference>
<name>A0ACC2SJL9_9FUNG</name>
<organism evidence="1 2">
    <name type="scientific">Entomophthora muscae</name>
    <dbReference type="NCBI Taxonomy" id="34485"/>
    <lineage>
        <taxon>Eukaryota</taxon>
        <taxon>Fungi</taxon>
        <taxon>Fungi incertae sedis</taxon>
        <taxon>Zoopagomycota</taxon>
        <taxon>Entomophthoromycotina</taxon>
        <taxon>Entomophthoromycetes</taxon>
        <taxon>Entomophthorales</taxon>
        <taxon>Entomophthoraceae</taxon>
        <taxon>Entomophthora</taxon>
    </lineage>
</organism>
<accession>A0ACC2SJL9</accession>
<comment type="caution">
    <text evidence="1">The sequence shown here is derived from an EMBL/GenBank/DDBJ whole genome shotgun (WGS) entry which is preliminary data.</text>
</comment>
<dbReference type="Proteomes" id="UP001165960">
    <property type="component" value="Unassembled WGS sequence"/>
</dbReference>
<keyword evidence="2" id="KW-1185">Reference proteome</keyword>
<evidence type="ECO:0000313" key="1">
    <source>
        <dbReference type="EMBL" id="KAJ9062488.1"/>
    </source>
</evidence>
<gene>
    <name evidence="1" type="ORF">DSO57_1010275</name>
</gene>